<sequence>MIQSIVHRWPLLSPIFRAAYESRVEKTGHLSRRSMNRSNFLLLHKTGSADQPGRVPLIETSDSQREQYLENTAGGVGFPILTFPSMS</sequence>
<gene>
    <name evidence="1" type="ORF">ALC57_08956</name>
</gene>
<accession>A0A151J695</accession>
<name>A0A151J695_9HYME</name>
<keyword evidence="2" id="KW-1185">Reference proteome</keyword>
<evidence type="ECO:0000313" key="2">
    <source>
        <dbReference type="Proteomes" id="UP000078492"/>
    </source>
</evidence>
<protein>
    <submittedName>
        <fullName evidence="1">Uncharacterized protein</fullName>
    </submittedName>
</protein>
<dbReference type="AlphaFoldDB" id="A0A151J695"/>
<evidence type="ECO:0000313" key="1">
    <source>
        <dbReference type="EMBL" id="KYN18728.1"/>
    </source>
</evidence>
<dbReference type="Proteomes" id="UP000078492">
    <property type="component" value="Unassembled WGS sequence"/>
</dbReference>
<reference evidence="1 2" key="1">
    <citation type="submission" date="2015-09" db="EMBL/GenBank/DDBJ databases">
        <title>Trachymyrmex cornetzi WGS genome.</title>
        <authorList>
            <person name="Nygaard S."/>
            <person name="Hu H."/>
            <person name="Boomsma J."/>
            <person name="Zhang G."/>
        </authorList>
    </citation>
    <scope>NUCLEOTIDE SEQUENCE [LARGE SCALE GENOMIC DNA]</scope>
    <source>
        <strain evidence="1">Tcor2-1</strain>
        <tissue evidence="1">Whole body</tissue>
    </source>
</reference>
<proteinExistence type="predicted"/>
<organism evidence="1 2">
    <name type="scientific">Trachymyrmex cornetzi</name>
    <dbReference type="NCBI Taxonomy" id="471704"/>
    <lineage>
        <taxon>Eukaryota</taxon>
        <taxon>Metazoa</taxon>
        <taxon>Ecdysozoa</taxon>
        <taxon>Arthropoda</taxon>
        <taxon>Hexapoda</taxon>
        <taxon>Insecta</taxon>
        <taxon>Pterygota</taxon>
        <taxon>Neoptera</taxon>
        <taxon>Endopterygota</taxon>
        <taxon>Hymenoptera</taxon>
        <taxon>Apocrita</taxon>
        <taxon>Aculeata</taxon>
        <taxon>Formicoidea</taxon>
        <taxon>Formicidae</taxon>
        <taxon>Myrmicinae</taxon>
        <taxon>Trachymyrmex</taxon>
    </lineage>
</organism>
<dbReference type="EMBL" id="KQ979869">
    <property type="protein sequence ID" value="KYN18728.1"/>
    <property type="molecule type" value="Genomic_DNA"/>
</dbReference>